<comment type="caution">
    <text evidence="4">The sequence shown here is derived from an EMBL/GenBank/DDBJ whole genome shotgun (WGS) entry which is preliminary data.</text>
</comment>
<accession>A0A7W9LYJ5</accession>
<dbReference type="GO" id="GO:0007165">
    <property type="term" value="P:signal transduction"/>
    <property type="evidence" value="ECO:0007669"/>
    <property type="project" value="InterPro"/>
</dbReference>
<dbReference type="PANTHER" id="PTHR47197">
    <property type="entry name" value="PROTEIN NIRF"/>
    <property type="match status" value="1"/>
</dbReference>
<dbReference type="SMART" id="SM00320">
    <property type="entry name" value="WD40"/>
    <property type="match status" value="3"/>
</dbReference>
<dbReference type="PROSITE" id="PS50082">
    <property type="entry name" value="WD_REPEATS_2"/>
    <property type="match status" value="1"/>
</dbReference>
<protein>
    <submittedName>
        <fullName evidence="4">WD40 repeat protein</fullName>
    </submittedName>
</protein>
<evidence type="ECO:0000313" key="4">
    <source>
        <dbReference type="EMBL" id="MBB5800861.1"/>
    </source>
</evidence>
<dbReference type="AlphaFoldDB" id="A0A7W9LYJ5"/>
<feature type="domain" description="TIR" evidence="3">
    <location>
        <begin position="20"/>
        <end position="171"/>
    </location>
</feature>
<dbReference type="InterPro" id="IPR015943">
    <property type="entry name" value="WD40/YVTN_repeat-like_dom_sf"/>
</dbReference>
<evidence type="ECO:0000256" key="1">
    <source>
        <dbReference type="PROSITE-ProRule" id="PRU00221"/>
    </source>
</evidence>
<dbReference type="EMBL" id="JACHMO010000001">
    <property type="protein sequence ID" value="MBB5800861.1"/>
    <property type="molecule type" value="Genomic_DNA"/>
</dbReference>
<keyword evidence="2" id="KW-1133">Transmembrane helix</keyword>
<feature type="repeat" description="WD" evidence="1">
    <location>
        <begin position="296"/>
        <end position="330"/>
    </location>
</feature>
<dbReference type="PANTHER" id="PTHR47197:SF3">
    <property type="entry name" value="DIHYDRO-HEME D1 DEHYDROGENASE"/>
    <property type="match status" value="1"/>
</dbReference>
<proteinExistence type="predicted"/>
<dbReference type="RefSeq" id="WP_184915928.1">
    <property type="nucleotide sequence ID" value="NZ_JACHMO010000001.1"/>
</dbReference>
<dbReference type="Proteomes" id="UP000552097">
    <property type="component" value="Unassembled WGS sequence"/>
</dbReference>
<dbReference type="InterPro" id="IPR051200">
    <property type="entry name" value="Host-pathogen_enzymatic-act"/>
</dbReference>
<dbReference type="PROSITE" id="PS50104">
    <property type="entry name" value="TIR"/>
    <property type="match status" value="1"/>
</dbReference>
<evidence type="ECO:0000313" key="5">
    <source>
        <dbReference type="Proteomes" id="UP000552097"/>
    </source>
</evidence>
<organism evidence="4 5">
    <name type="scientific">Saccharothrix ecbatanensis</name>
    <dbReference type="NCBI Taxonomy" id="1105145"/>
    <lineage>
        <taxon>Bacteria</taxon>
        <taxon>Bacillati</taxon>
        <taxon>Actinomycetota</taxon>
        <taxon>Actinomycetes</taxon>
        <taxon>Pseudonocardiales</taxon>
        <taxon>Pseudonocardiaceae</taxon>
        <taxon>Saccharothrix</taxon>
    </lineage>
</organism>
<evidence type="ECO:0000256" key="2">
    <source>
        <dbReference type="SAM" id="Phobius"/>
    </source>
</evidence>
<gene>
    <name evidence="4" type="ORF">F4560_000629</name>
</gene>
<dbReference type="Gene3D" id="2.130.10.10">
    <property type="entry name" value="YVTN repeat-like/Quinoprotein amine dehydrogenase"/>
    <property type="match status" value="3"/>
</dbReference>
<evidence type="ECO:0000259" key="3">
    <source>
        <dbReference type="PROSITE" id="PS50104"/>
    </source>
</evidence>
<dbReference type="InterPro" id="IPR035897">
    <property type="entry name" value="Toll_tir_struct_dom_sf"/>
</dbReference>
<dbReference type="Pfam" id="PF00400">
    <property type="entry name" value="WD40"/>
    <property type="match status" value="1"/>
</dbReference>
<keyword evidence="2" id="KW-0812">Transmembrane</keyword>
<dbReference type="Gene3D" id="3.40.50.10140">
    <property type="entry name" value="Toll/interleukin-1 receptor homology (TIR) domain"/>
    <property type="match status" value="1"/>
</dbReference>
<dbReference type="Pfam" id="PF13676">
    <property type="entry name" value="TIR_2"/>
    <property type="match status" value="1"/>
</dbReference>
<dbReference type="SUPFAM" id="SSF52200">
    <property type="entry name" value="Toll/Interleukin receptor TIR domain"/>
    <property type="match status" value="1"/>
</dbReference>
<keyword evidence="1" id="KW-0853">WD repeat</keyword>
<dbReference type="InterPro" id="IPR001680">
    <property type="entry name" value="WD40_rpt"/>
</dbReference>
<dbReference type="InterPro" id="IPR000157">
    <property type="entry name" value="TIR_dom"/>
</dbReference>
<reference evidence="4 5" key="1">
    <citation type="submission" date="2020-08" db="EMBL/GenBank/DDBJ databases">
        <title>Sequencing the genomes of 1000 actinobacteria strains.</title>
        <authorList>
            <person name="Klenk H.-P."/>
        </authorList>
    </citation>
    <scope>NUCLEOTIDE SEQUENCE [LARGE SCALE GENOMIC DNA]</scope>
    <source>
        <strain evidence="4 5">DSM 45486</strain>
    </source>
</reference>
<dbReference type="SMART" id="SM00255">
    <property type="entry name" value="TIR"/>
    <property type="match status" value="1"/>
</dbReference>
<sequence>MAGPADILEEGGGRMSGGSTGYDAFITYSHARDRTLAPTLRAGLQRLSKPWYRLRAMRVFLDNASLSANPDLWGSIERALADSRWLVLMASTDAARSVWVNREVEWWLTQRSADRVLIVLTDGEPDPDHEATALPPAMRAAAMTEPRWVDLRWMRDAEPVDRDDPRFRDCVADIASAVRGLPKDDLVGEDVRQHRRTLRLARAAVVSLALLVVLTLVAAVVAFVQRDNARAEARAATARGLASAALANADTRLDLAQLLAVEAYRTDPQPQTRAALFQVLAASPQLERYLHVGAPVTSVAASEDGTVVVAGASDGRVVRWDLTTDTRTATTTGDRPVIDVAVSEDGDEVAVLVEGRALRWDTRNGEPTEIQALGDHNRGSAAISPSGDVVAFISRHLTAGATGPDEDRLIAHDVRTGRTAESVAVGWPEKVALRSDDLLVVLGSSTWQTRSAGDLAVLRSADVGILPADGGFQTGFSPDAAHMGWMRNGETYQWRTDVPSADFRSADVRLTIGEPNPESLAISRDGGRIAAGHTGVVHVFDTEGDDEGARWRLPGNSLAPAITFIDSDRLVSGTDDALVLWDLTRNTRVGTPMRTAVSSTCRACRPPWLATAPGRIALVGTLDRRLRIESDDGDTSGFEDEDDVEHTLVAPAWTPDRTRLLVPSTPGGTVRVLTGDGGEVVDRWPALNGVVYVMASRVSSDGTRFLLVDQDGRVHVRDTSDGEVLTVVDTGVDGSVFGVPPGPSLAAISPDGDSVALAGADTVSIVDVATAAGREVPGGSALSVQHTSEHLIIQRRSAVEVWDRHGTTLVRSIPSTGVWTRGVPATADGRLAARIRADHTMILTDLGSGEEIGAVRLDPAAGMPQLIAAAFTSDGRAVVTAEPGGQLTRWHTAEDEWTRIACASAGRDLTDDEWRRHVGTEPPATLACLR</sequence>
<dbReference type="SUPFAM" id="SSF82171">
    <property type="entry name" value="DPP6 N-terminal domain-like"/>
    <property type="match status" value="1"/>
</dbReference>
<feature type="transmembrane region" description="Helical" evidence="2">
    <location>
        <begin position="200"/>
        <end position="224"/>
    </location>
</feature>
<keyword evidence="5" id="KW-1185">Reference proteome</keyword>
<dbReference type="SUPFAM" id="SSF63825">
    <property type="entry name" value="YWTD domain"/>
    <property type="match status" value="1"/>
</dbReference>
<keyword evidence="2" id="KW-0472">Membrane</keyword>
<name>A0A7W9LYJ5_9PSEU</name>